<dbReference type="Proteomes" id="UP000824469">
    <property type="component" value="Unassembled WGS sequence"/>
</dbReference>
<feature type="non-terminal residue" evidence="2">
    <location>
        <position position="1"/>
    </location>
</feature>
<comment type="caution">
    <text evidence="2">The sequence shown here is derived from an EMBL/GenBank/DDBJ whole genome shotgun (WGS) entry which is preliminary data.</text>
</comment>
<evidence type="ECO:0000313" key="2">
    <source>
        <dbReference type="EMBL" id="KAH9301292.1"/>
    </source>
</evidence>
<feature type="compositionally biased region" description="Basic and acidic residues" evidence="1">
    <location>
        <begin position="1"/>
        <end position="18"/>
    </location>
</feature>
<reference evidence="2 3" key="1">
    <citation type="journal article" date="2021" name="Nat. Plants">
        <title>The Taxus genome provides insights into paclitaxel biosynthesis.</title>
        <authorList>
            <person name="Xiong X."/>
            <person name="Gou J."/>
            <person name="Liao Q."/>
            <person name="Li Y."/>
            <person name="Zhou Q."/>
            <person name="Bi G."/>
            <person name="Li C."/>
            <person name="Du R."/>
            <person name="Wang X."/>
            <person name="Sun T."/>
            <person name="Guo L."/>
            <person name="Liang H."/>
            <person name="Lu P."/>
            <person name="Wu Y."/>
            <person name="Zhang Z."/>
            <person name="Ro D.K."/>
            <person name="Shang Y."/>
            <person name="Huang S."/>
            <person name="Yan J."/>
        </authorList>
    </citation>
    <scope>NUCLEOTIDE SEQUENCE [LARGE SCALE GENOMIC DNA]</scope>
    <source>
        <strain evidence="2">Ta-2019</strain>
    </source>
</reference>
<name>A0AA38CJM8_TAXCH</name>
<gene>
    <name evidence="2" type="ORF">KI387_012875</name>
</gene>
<protein>
    <submittedName>
        <fullName evidence="2">Uncharacterized protein</fullName>
    </submittedName>
</protein>
<organism evidence="2 3">
    <name type="scientific">Taxus chinensis</name>
    <name type="common">Chinese yew</name>
    <name type="synonym">Taxus wallichiana var. chinensis</name>
    <dbReference type="NCBI Taxonomy" id="29808"/>
    <lineage>
        <taxon>Eukaryota</taxon>
        <taxon>Viridiplantae</taxon>
        <taxon>Streptophyta</taxon>
        <taxon>Embryophyta</taxon>
        <taxon>Tracheophyta</taxon>
        <taxon>Spermatophyta</taxon>
        <taxon>Pinopsida</taxon>
        <taxon>Pinidae</taxon>
        <taxon>Conifers II</taxon>
        <taxon>Cupressales</taxon>
        <taxon>Taxaceae</taxon>
        <taxon>Taxus</taxon>
    </lineage>
</organism>
<proteinExistence type="predicted"/>
<dbReference type="AlphaFoldDB" id="A0AA38CJM8"/>
<keyword evidence="3" id="KW-1185">Reference proteome</keyword>
<evidence type="ECO:0000313" key="3">
    <source>
        <dbReference type="Proteomes" id="UP000824469"/>
    </source>
</evidence>
<sequence length="94" mass="10956">VDSVKEACSRRKEKENNKEMASGEINHMQSLYHNQESSLTITKMVPNVSKHVEQMKLDDYTIYAMVVDLAQFWPQDKVDLMNESTNIITMDYLK</sequence>
<feature type="region of interest" description="Disordered" evidence="1">
    <location>
        <begin position="1"/>
        <end position="22"/>
    </location>
</feature>
<dbReference type="EMBL" id="JAHRHJ020000009">
    <property type="protein sequence ID" value="KAH9301292.1"/>
    <property type="molecule type" value="Genomic_DNA"/>
</dbReference>
<feature type="non-terminal residue" evidence="2">
    <location>
        <position position="94"/>
    </location>
</feature>
<evidence type="ECO:0000256" key="1">
    <source>
        <dbReference type="SAM" id="MobiDB-lite"/>
    </source>
</evidence>
<accession>A0AA38CJM8</accession>